<dbReference type="STRING" id="1842727.RD110_01115"/>
<evidence type="ECO:0000313" key="1">
    <source>
        <dbReference type="EMBL" id="APW35980.1"/>
    </source>
</evidence>
<keyword evidence="2" id="KW-1185">Reference proteome</keyword>
<dbReference type="AlphaFoldDB" id="A0A1P8JQG2"/>
<protein>
    <submittedName>
        <fullName evidence="1">Uncharacterized protein</fullName>
    </submittedName>
</protein>
<dbReference type="Proteomes" id="UP000186609">
    <property type="component" value="Chromosome"/>
</dbReference>
<accession>A0A1P8JQG2</accession>
<proteinExistence type="predicted"/>
<organism evidence="1 2">
    <name type="scientific">Rhodoferax koreensis</name>
    <dbReference type="NCBI Taxonomy" id="1842727"/>
    <lineage>
        <taxon>Bacteria</taxon>
        <taxon>Pseudomonadati</taxon>
        <taxon>Pseudomonadota</taxon>
        <taxon>Betaproteobacteria</taxon>
        <taxon>Burkholderiales</taxon>
        <taxon>Comamonadaceae</taxon>
        <taxon>Rhodoferax</taxon>
    </lineage>
</organism>
<sequence>MRALRFGRELSEILEIDRSVAPLMRDIAKKALTVYPTSQRWVDFLKQPDMPVPLELACAMHMVRELLVDSAISRDKQDEWCDAVRRTLRHFPSAFEIDAWCVPDTGDDIRRHIADESHWDHCVDSAFGLVRTCAVDPRS</sequence>
<gene>
    <name evidence="1" type="ORF">RD110_01115</name>
</gene>
<evidence type="ECO:0000313" key="2">
    <source>
        <dbReference type="Proteomes" id="UP000186609"/>
    </source>
</evidence>
<reference evidence="1 2" key="1">
    <citation type="submission" date="2017-01" db="EMBL/GenBank/DDBJ databases">
        <authorList>
            <person name="Mah S.A."/>
            <person name="Swanson W.J."/>
            <person name="Moy G.W."/>
            <person name="Vacquier V.D."/>
        </authorList>
    </citation>
    <scope>NUCLEOTIDE SEQUENCE [LARGE SCALE GENOMIC DNA]</scope>
    <source>
        <strain evidence="1 2">DCY110</strain>
    </source>
</reference>
<dbReference type="EMBL" id="CP019236">
    <property type="protein sequence ID" value="APW35980.1"/>
    <property type="molecule type" value="Genomic_DNA"/>
</dbReference>
<name>A0A1P8JQG2_9BURK</name>
<dbReference type="KEGG" id="rhy:RD110_01115"/>